<keyword evidence="9" id="KW-1185">Reference proteome</keyword>
<dbReference type="AlphaFoldDB" id="A0ABD0KH23"/>
<dbReference type="SMART" id="SM00184">
    <property type="entry name" value="RING"/>
    <property type="match status" value="1"/>
</dbReference>
<dbReference type="PROSITE" id="PS50089">
    <property type="entry name" value="ZF_RING_2"/>
    <property type="match status" value="1"/>
</dbReference>
<evidence type="ECO:0000256" key="5">
    <source>
        <dbReference type="SAM" id="Coils"/>
    </source>
</evidence>
<comment type="caution">
    <text evidence="8">The sequence shown here is derived from an EMBL/GenBank/DDBJ whole genome shotgun (WGS) entry which is preliminary data.</text>
</comment>
<feature type="domain" description="B box-type" evidence="7">
    <location>
        <begin position="131"/>
        <end position="172"/>
    </location>
</feature>
<sequence length="360" mass="40653">MYFCAATDQLAKRPTSSYFSGSLSRKGFREVRRRYLNTSDFSDQELNTASGGVTDNLTCSLCLGQFNNPKFLQCYHSFCERCLTALVQNSARRTQVICPECRQVTQLPPGGVSQLQTNLYLTRLLDANADRDPEMCQVHRNEKLRYYCVDCDIPICLDCRMTKHAKHDAEDLDKAVAAAKRDLKTEKSRLADASRELSDYLALLEKKETAAEKDRQSVERKLRERAATVNRWVADALDKGLQSLQDASEEIRGPIRQYKSDTTSRLNSLQAMGADLERVLTDSSCSNQEVISLRREMTRDQGSEERLCRIPCTRLSAQYDGECLNSEAIAKFIGTGRAADFFQLVFAATVAPLKRLFETT</sequence>
<dbReference type="Gene3D" id="3.30.160.60">
    <property type="entry name" value="Classic Zinc Finger"/>
    <property type="match status" value="1"/>
</dbReference>
<dbReference type="InterPro" id="IPR018957">
    <property type="entry name" value="Znf_C3HC4_RING-type"/>
</dbReference>
<evidence type="ECO:0000256" key="2">
    <source>
        <dbReference type="ARBA" id="ARBA00022771"/>
    </source>
</evidence>
<dbReference type="PROSITE" id="PS00518">
    <property type="entry name" value="ZF_RING_1"/>
    <property type="match status" value="1"/>
</dbReference>
<accession>A0ABD0KH23</accession>
<dbReference type="InterPro" id="IPR013083">
    <property type="entry name" value="Znf_RING/FYVE/PHD"/>
</dbReference>
<dbReference type="PANTHER" id="PTHR25462">
    <property type="entry name" value="BONUS, ISOFORM C-RELATED"/>
    <property type="match status" value="1"/>
</dbReference>
<evidence type="ECO:0000313" key="9">
    <source>
        <dbReference type="Proteomes" id="UP001519460"/>
    </source>
</evidence>
<keyword evidence="5" id="KW-0175">Coiled coil</keyword>
<dbReference type="PANTHER" id="PTHR25462:SF296">
    <property type="entry name" value="MEIOTIC P26, ISOFORM F"/>
    <property type="match status" value="1"/>
</dbReference>
<keyword evidence="3" id="KW-0862">Zinc</keyword>
<feature type="coiled-coil region" evidence="5">
    <location>
        <begin position="169"/>
        <end position="221"/>
    </location>
</feature>
<dbReference type="SUPFAM" id="SSF57845">
    <property type="entry name" value="B-box zinc-binding domain"/>
    <property type="match status" value="1"/>
</dbReference>
<dbReference type="Pfam" id="PF00643">
    <property type="entry name" value="zf-B_box"/>
    <property type="match status" value="1"/>
</dbReference>
<evidence type="ECO:0000259" key="7">
    <source>
        <dbReference type="PROSITE" id="PS50119"/>
    </source>
</evidence>
<name>A0ABD0KH23_9CAEN</name>
<evidence type="ECO:0000256" key="3">
    <source>
        <dbReference type="ARBA" id="ARBA00022833"/>
    </source>
</evidence>
<dbReference type="Gene3D" id="3.30.40.10">
    <property type="entry name" value="Zinc/RING finger domain, C3HC4 (zinc finger)"/>
    <property type="match status" value="1"/>
</dbReference>
<dbReference type="InterPro" id="IPR001841">
    <property type="entry name" value="Znf_RING"/>
</dbReference>
<organism evidence="8 9">
    <name type="scientific">Batillaria attramentaria</name>
    <dbReference type="NCBI Taxonomy" id="370345"/>
    <lineage>
        <taxon>Eukaryota</taxon>
        <taxon>Metazoa</taxon>
        <taxon>Spiralia</taxon>
        <taxon>Lophotrochozoa</taxon>
        <taxon>Mollusca</taxon>
        <taxon>Gastropoda</taxon>
        <taxon>Caenogastropoda</taxon>
        <taxon>Sorbeoconcha</taxon>
        <taxon>Cerithioidea</taxon>
        <taxon>Batillariidae</taxon>
        <taxon>Batillaria</taxon>
    </lineage>
</organism>
<evidence type="ECO:0000256" key="1">
    <source>
        <dbReference type="ARBA" id="ARBA00022723"/>
    </source>
</evidence>
<dbReference type="SUPFAM" id="SSF57850">
    <property type="entry name" value="RING/U-box"/>
    <property type="match status" value="1"/>
</dbReference>
<dbReference type="EMBL" id="JACVVK020000178">
    <property type="protein sequence ID" value="KAK7486454.1"/>
    <property type="molecule type" value="Genomic_DNA"/>
</dbReference>
<dbReference type="Pfam" id="PF00097">
    <property type="entry name" value="zf-C3HC4"/>
    <property type="match status" value="1"/>
</dbReference>
<keyword evidence="1" id="KW-0479">Metal-binding</keyword>
<dbReference type="PROSITE" id="PS50119">
    <property type="entry name" value="ZF_BBOX"/>
    <property type="match status" value="1"/>
</dbReference>
<dbReference type="InterPro" id="IPR017907">
    <property type="entry name" value="Znf_RING_CS"/>
</dbReference>
<evidence type="ECO:0000256" key="4">
    <source>
        <dbReference type="PROSITE-ProRule" id="PRU00024"/>
    </source>
</evidence>
<dbReference type="InterPro" id="IPR000315">
    <property type="entry name" value="Znf_B-box"/>
</dbReference>
<dbReference type="InterPro" id="IPR047153">
    <property type="entry name" value="TRIM45/56/19-like"/>
</dbReference>
<evidence type="ECO:0000259" key="6">
    <source>
        <dbReference type="PROSITE" id="PS50089"/>
    </source>
</evidence>
<gene>
    <name evidence="8" type="ORF">BaRGS_00022255</name>
</gene>
<dbReference type="SMART" id="SM00336">
    <property type="entry name" value="BBOX"/>
    <property type="match status" value="1"/>
</dbReference>
<reference evidence="8 9" key="1">
    <citation type="journal article" date="2023" name="Sci. Data">
        <title>Genome assembly of the Korean intertidal mud-creeper Batillaria attramentaria.</title>
        <authorList>
            <person name="Patra A.K."/>
            <person name="Ho P.T."/>
            <person name="Jun S."/>
            <person name="Lee S.J."/>
            <person name="Kim Y."/>
            <person name="Won Y.J."/>
        </authorList>
    </citation>
    <scope>NUCLEOTIDE SEQUENCE [LARGE SCALE GENOMIC DNA]</scope>
    <source>
        <strain evidence="8">Wonlab-2016</strain>
    </source>
</reference>
<dbReference type="Proteomes" id="UP001519460">
    <property type="component" value="Unassembled WGS sequence"/>
</dbReference>
<protein>
    <submittedName>
        <fullName evidence="8">Uncharacterized protein</fullName>
    </submittedName>
</protein>
<keyword evidence="2 4" id="KW-0863">Zinc-finger</keyword>
<proteinExistence type="predicted"/>
<evidence type="ECO:0000313" key="8">
    <source>
        <dbReference type="EMBL" id="KAK7486454.1"/>
    </source>
</evidence>
<dbReference type="GO" id="GO:0008270">
    <property type="term" value="F:zinc ion binding"/>
    <property type="evidence" value="ECO:0007669"/>
    <property type="project" value="UniProtKB-KW"/>
</dbReference>
<feature type="domain" description="RING-type" evidence="6">
    <location>
        <begin position="59"/>
        <end position="102"/>
    </location>
</feature>